<dbReference type="EMBL" id="AP027924">
    <property type="protein sequence ID" value="BED91676.1"/>
    <property type="molecule type" value="Genomic_DNA"/>
</dbReference>
<dbReference type="AlphaFoldDB" id="A0AA48KV96"/>
<organism evidence="1">
    <name type="scientific">Candidatus Improbicoccus pseudotrichonymphae</name>
    <dbReference type="NCBI Taxonomy" id="3033792"/>
    <lineage>
        <taxon>Bacteria</taxon>
        <taxon>Bacillati</taxon>
        <taxon>Bacillota</taxon>
        <taxon>Clostridia</taxon>
        <taxon>Candidatus Improbicoccus</taxon>
    </lineage>
</organism>
<evidence type="ECO:0000313" key="1">
    <source>
        <dbReference type="EMBL" id="BED91676.1"/>
    </source>
</evidence>
<dbReference type="NCBIfam" id="TIGR01633">
    <property type="entry name" value="phi3626_gp14_N"/>
    <property type="match status" value="1"/>
</dbReference>
<gene>
    <name evidence="1" type="ORF">CfP315_0188</name>
</gene>
<dbReference type="InterPro" id="IPR006520">
    <property type="entry name" value="Dit_BPSPP_N"/>
</dbReference>
<sequence>MNYIIWNGINSETIDGLLICELPPITKPKIRTEVTEIDGKDGDFIDKVGYSSYDKTIKVGLFDDFDINQIIKYFSGKGEITFSNEPDKVYMAEIIDQIDLKRLVNFMITDIKFHVQPFKYLKDEPNVDIEVTNQTSISVTNQGLETSKPVITLYGSDLVEIGINGFSQFQVTIDEEYITIDSNSEDAYKDSPSNLKNRSMTGVFPTLNPGENIITWTGNLTRIVVEPKSRWI</sequence>
<dbReference type="Gene3D" id="2.40.30.200">
    <property type="match status" value="1"/>
</dbReference>
<reference evidence="1" key="1">
    <citation type="journal article" date="2023" name="ISME J.">
        <title>Emergence of putative energy parasites within Clostridia revealed by genome analysis of a novel endosymbiotic clade.</title>
        <authorList>
            <person name="Takahashi K."/>
            <person name="Kuwahara H."/>
            <person name="Horikawa Y."/>
            <person name="Izawa K."/>
            <person name="Kato D."/>
            <person name="Inagaki T."/>
            <person name="Yuki M."/>
            <person name="Ohkuma M."/>
            <person name="Hongoh Y."/>
        </authorList>
    </citation>
    <scope>NUCLEOTIDE SEQUENCE</scope>
    <source>
        <strain evidence="1">CfP3-15</strain>
    </source>
</reference>
<name>A0AA48KV96_9FIRM</name>
<dbReference type="KEGG" id="ips:CfP315_0188"/>
<protein>
    <submittedName>
        <fullName evidence="1">Phage tail family protein</fullName>
    </submittedName>
</protein>
<proteinExistence type="predicted"/>
<dbReference type="Proteomes" id="UP001337580">
    <property type="component" value="Chromosome"/>
</dbReference>
<accession>A0AA48KV96</accession>